<evidence type="ECO:0000259" key="1">
    <source>
        <dbReference type="Pfam" id="PF21481"/>
    </source>
</evidence>
<name>A0AA88Q1B5_9TELE</name>
<feature type="domain" description="Dickkopf-related protein 1/2/4 C-terminal subdomain 1" evidence="1">
    <location>
        <begin position="123"/>
        <end position="150"/>
    </location>
</feature>
<proteinExistence type="predicted"/>
<dbReference type="Gene3D" id="2.10.80.10">
    <property type="entry name" value="Lipase, subunit A"/>
    <property type="match status" value="1"/>
</dbReference>
<dbReference type="AlphaFoldDB" id="A0AA88Q1B5"/>
<evidence type="ECO:0000313" key="3">
    <source>
        <dbReference type="Proteomes" id="UP001187343"/>
    </source>
</evidence>
<protein>
    <recommendedName>
        <fullName evidence="1">Dickkopf-related protein 1/2/4 C-terminal subdomain 1 domain-containing protein</fullName>
    </recommendedName>
</protein>
<evidence type="ECO:0000313" key="2">
    <source>
        <dbReference type="EMBL" id="KAK2898932.1"/>
    </source>
</evidence>
<dbReference type="EMBL" id="JAUYZG010000009">
    <property type="protein sequence ID" value="KAK2898932.1"/>
    <property type="molecule type" value="Genomic_DNA"/>
</dbReference>
<sequence>MKGNCRRSIKTRSRLLFHTRARLLALAHILIACLDSNIIRSSREMTSSQESVLHLQSDTVANFHNSVRRTSVEQGVREASPPAQDCTVRFATECKGLKKKQRNAAKTKTQLDVRGSQKVPEMSPCVRSRDCEEGLCCALYLTGRRCQRVPALGEVCLLRGRAKFRRRLDRCDCEKNLYCRSQPDSPRGQGVCHSDPRS</sequence>
<accession>A0AA88Q1B5</accession>
<dbReference type="Proteomes" id="UP001187343">
    <property type="component" value="Unassembled WGS sequence"/>
</dbReference>
<reference evidence="2" key="1">
    <citation type="submission" date="2023-08" db="EMBL/GenBank/DDBJ databases">
        <title>Chromosome-level Genome Assembly of mud carp (Cirrhinus molitorella).</title>
        <authorList>
            <person name="Liu H."/>
        </authorList>
    </citation>
    <scope>NUCLEOTIDE SEQUENCE</scope>
    <source>
        <strain evidence="2">Prfri</strain>
        <tissue evidence="2">Muscle</tissue>
    </source>
</reference>
<keyword evidence="3" id="KW-1185">Reference proteome</keyword>
<dbReference type="PROSITE" id="PS51257">
    <property type="entry name" value="PROKAR_LIPOPROTEIN"/>
    <property type="match status" value="1"/>
</dbReference>
<dbReference type="Pfam" id="PF21481">
    <property type="entry name" value="DIKK1-2-4_C-subdom1"/>
    <property type="match status" value="1"/>
</dbReference>
<gene>
    <name evidence="2" type="ORF">Q8A67_010350</name>
</gene>
<comment type="caution">
    <text evidence="2">The sequence shown here is derived from an EMBL/GenBank/DDBJ whole genome shotgun (WGS) entry which is preliminary data.</text>
</comment>
<organism evidence="2 3">
    <name type="scientific">Cirrhinus molitorella</name>
    <name type="common">mud carp</name>
    <dbReference type="NCBI Taxonomy" id="172907"/>
    <lineage>
        <taxon>Eukaryota</taxon>
        <taxon>Metazoa</taxon>
        <taxon>Chordata</taxon>
        <taxon>Craniata</taxon>
        <taxon>Vertebrata</taxon>
        <taxon>Euteleostomi</taxon>
        <taxon>Actinopterygii</taxon>
        <taxon>Neopterygii</taxon>
        <taxon>Teleostei</taxon>
        <taxon>Ostariophysi</taxon>
        <taxon>Cypriniformes</taxon>
        <taxon>Cyprinidae</taxon>
        <taxon>Labeoninae</taxon>
        <taxon>Labeonini</taxon>
        <taxon>Cirrhinus</taxon>
    </lineage>
</organism>
<dbReference type="InterPro" id="IPR048500">
    <property type="entry name" value="DIKK1/2/4_C-subdom1"/>
</dbReference>